<dbReference type="SUPFAM" id="SSF47413">
    <property type="entry name" value="lambda repressor-like DNA-binding domains"/>
    <property type="match status" value="1"/>
</dbReference>
<dbReference type="CDD" id="cd00093">
    <property type="entry name" value="HTH_XRE"/>
    <property type="match status" value="1"/>
</dbReference>
<dbReference type="Proteomes" id="UP000759273">
    <property type="component" value="Unassembled WGS sequence"/>
</dbReference>
<dbReference type="Gene3D" id="1.10.260.40">
    <property type="entry name" value="lambda repressor-like DNA-binding domains"/>
    <property type="match status" value="1"/>
</dbReference>
<organism evidence="2 3">
    <name type="scientific">Subdoligranulum variabile</name>
    <dbReference type="NCBI Taxonomy" id="214851"/>
    <lineage>
        <taxon>Bacteria</taxon>
        <taxon>Bacillati</taxon>
        <taxon>Bacillota</taxon>
        <taxon>Clostridia</taxon>
        <taxon>Eubacteriales</taxon>
        <taxon>Oscillospiraceae</taxon>
        <taxon>Subdoligranulum</taxon>
    </lineage>
</organism>
<dbReference type="PROSITE" id="PS50943">
    <property type="entry name" value="HTH_CROC1"/>
    <property type="match status" value="1"/>
</dbReference>
<dbReference type="GO" id="GO:0003677">
    <property type="term" value="F:DNA binding"/>
    <property type="evidence" value="ECO:0007669"/>
    <property type="project" value="InterPro"/>
</dbReference>
<proteinExistence type="predicted"/>
<evidence type="ECO:0000313" key="3">
    <source>
        <dbReference type="Proteomes" id="UP000759273"/>
    </source>
</evidence>
<dbReference type="InterPro" id="IPR001387">
    <property type="entry name" value="Cro/C1-type_HTH"/>
</dbReference>
<dbReference type="InterPro" id="IPR010982">
    <property type="entry name" value="Lambda_DNA-bd_dom_sf"/>
</dbReference>
<dbReference type="AlphaFoldDB" id="A0A943HHN6"/>
<evidence type="ECO:0000313" key="2">
    <source>
        <dbReference type="EMBL" id="MBS5332164.1"/>
    </source>
</evidence>
<name>A0A943HHN6_9FIRM</name>
<dbReference type="SMART" id="SM00530">
    <property type="entry name" value="HTH_XRE"/>
    <property type="match status" value="1"/>
</dbReference>
<accession>A0A943HHN6</accession>
<comment type="caution">
    <text evidence="2">The sequence shown here is derived from an EMBL/GenBank/DDBJ whole genome shotgun (WGS) entry which is preliminary data.</text>
</comment>
<sequence length="77" mass="8641">MTNFILLRQQLLAHDLQMKDAAEAAGISRSAFSARIHRRADFTTGEMLRLGKALGLQPEDYYRVFLAESAAQMEARA</sequence>
<feature type="domain" description="HTH cro/C1-type" evidence="1">
    <location>
        <begin position="7"/>
        <end position="62"/>
    </location>
</feature>
<protein>
    <recommendedName>
        <fullName evidence="1">HTH cro/C1-type domain-containing protein</fullName>
    </recommendedName>
</protein>
<dbReference type="EMBL" id="JAGZGG010000012">
    <property type="protein sequence ID" value="MBS5332164.1"/>
    <property type="molecule type" value="Genomic_DNA"/>
</dbReference>
<gene>
    <name evidence="2" type="ORF">KHY36_06500</name>
</gene>
<reference evidence="2" key="1">
    <citation type="submission" date="2021-02" db="EMBL/GenBank/DDBJ databases">
        <title>Infant gut strain persistence is associated with maternal origin, phylogeny, and functional potential including surface adhesion and iron acquisition.</title>
        <authorList>
            <person name="Lou Y.C."/>
        </authorList>
    </citation>
    <scope>NUCLEOTIDE SEQUENCE</scope>
    <source>
        <strain evidence="2">L3_101_000M1_dasL3_101_000M1_concoct_87</strain>
    </source>
</reference>
<evidence type="ECO:0000259" key="1">
    <source>
        <dbReference type="PROSITE" id="PS50943"/>
    </source>
</evidence>